<reference evidence="2 4" key="2">
    <citation type="submission" date="2018-06" db="EMBL/GenBank/DDBJ databases">
        <authorList>
            <consortium name="Pathogen Informatics"/>
            <person name="Doyle S."/>
        </authorList>
    </citation>
    <scope>NUCLEOTIDE SEQUENCE [LARGE SCALE GENOMIC DNA]</scope>
    <source>
        <strain evidence="2 4">NCTC11401</strain>
    </source>
</reference>
<dbReference type="Proteomes" id="UP000254374">
    <property type="component" value="Unassembled WGS sequence"/>
</dbReference>
<dbReference type="InterPro" id="IPR019291">
    <property type="entry name" value="Host_attachment_protein"/>
</dbReference>
<dbReference type="OrthoDB" id="5647945at2"/>
<gene>
    <name evidence="2" type="ORF">NCTC11401_02184</name>
    <name evidence="1" type="ORF">SAMN05421777_11784</name>
</gene>
<sequence>MSSNQHATWVLILNSNECRIYKLSTNPYQLALLKEILHPASKLKDIELTSDKPGRYKADNFAHGAFTQPSDPKEIQIDDFSRQVAKELNNDRNIEAYKNLIVVAPPHMNGLLFQHLNKHVKQLVTHNIKNDILNLTEPELAEFLHQHILR</sequence>
<keyword evidence="3" id="KW-1185">Reference proteome</keyword>
<proteinExistence type="predicted"/>
<evidence type="ECO:0000313" key="4">
    <source>
        <dbReference type="Proteomes" id="UP000254374"/>
    </source>
</evidence>
<dbReference type="STRING" id="464.Lgor_0337"/>
<dbReference type="EMBL" id="UGGV01000001">
    <property type="protein sequence ID" value="STO25349.1"/>
    <property type="molecule type" value="Genomic_DNA"/>
</dbReference>
<dbReference type="AlphaFoldDB" id="A0A377GKJ4"/>
<dbReference type="RefSeq" id="WP_058466853.1">
    <property type="nucleotide sequence ID" value="NZ_CAAAIV010000067.1"/>
</dbReference>
<evidence type="ECO:0000313" key="3">
    <source>
        <dbReference type="Proteomes" id="UP000186808"/>
    </source>
</evidence>
<name>A0A377GKJ4_9GAMM</name>
<dbReference type="EMBL" id="FTNL01000017">
    <property type="protein sequence ID" value="SIR63176.1"/>
    <property type="molecule type" value="Genomic_DNA"/>
</dbReference>
<organism evidence="2 4">
    <name type="scientific">Fluoribacter gormanii</name>
    <dbReference type="NCBI Taxonomy" id="464"/>
    <lineage>
        <taxon>Bacteria</taxon>
        <taxon>Pseudomonadati</taxon>
        <taxon>Pseudomonadota</taxon>
        <taxon>Gammaproteobacteria</taxon>
        <taxon>Legionellales</taxon>
        <taxon>Legionellaceae</taxon>
        <taxon>Fluoribacter</taxon>
    </lineage>
</organism>
<dbReference type="Proteomes" id="UP000186808">
    <property type="component" value="Unassembled WGS sequence"/>
</dbReference>
<evidence type="ECO:0000313" key="1">
    <source>
        <dbReference type="EMBL" id="SIR63176.1"/>
    </source>
</evidence>
<protein>
    <submittedName>
        <fullName evidence="2">Protein required for attachment to host cells</fullName>
    </submittedName>
</protein>
<evidence type="ECO:0000313" key="2">
    <source>
        <dbReference type="EMBL" id="STO25349.1"/>
    </source>
</evidence>
<accession>A0A377GKJ4</accession>
<dbReference type="Pfam" id="PF10116">
    <property type="entry name" value="Host_attach"/>
    <property type="match status" value="1"/>
</dbReference>
<reference evidence="1 3" key="1">
    <citation type="submission" date="2017-01" db="EMBL/GenBank/DDBJ databases">
        <authorList>
            <person name="Varghese N."/>
            <person name="Submissions S."/>
        </authorList>
    </citation>
    <scope>NUCLEOTIDE SEQUENCE [LARGE SCALE GENOMIC DNA]</scope>
    <source>
        <strain evidence="1 3">ATCC 33342</strain>
    </source>
</reference>